<gene>
    <name evidence="1" type="ORF">CL6EHI_065640</name>
</gene>
<dbReference type="EMBL" id="BDEQ01000001">
    <property type="protein sequence ID" value="GAT94443.1"/>
    <property type="molecule type" value="Genomic_DNA"/>
</dbReference>
<dbReference type="VEuPathDB" id="AmoebaDB:EHI_065640"/>
<protein>
    <submittedName>
        <fullName evidence="1">Uncharacterized protein</fullName>
    </submittedName>
</protein>
<sequence length="305" mass="35354">MMKKYACLCGNITLRVKEESKSVSIPLPSEWESPILVNECSIDMQYFQMVSIRQTSCCLVYKCLNCGDDVCCIKGKEGIINRNLEQNEERRKGYSLSKTFGIYIKNRTNIEENDEGNGVNKSIKIDEQLDKQLLLKKQKKIDELFKIKEQKIREFVLEQEDLFDCQRQTIQEEYNNIVHDFTEFHPTPNVHIPEKIKRVRTWQSLHPSMEKEDGEVFEFDEEQNEEITGNTIIMKKESSPIPLNEEGEEGIVLDDIVPCCSVPVRLPSVGFDNLEVQGNTFEEYTHTIKEEIPVSSFKQPPNDCN</sequence>
<evidence type="ECO:0000313" key="2">
    <source>
        <dbReference type="Proteomes" id="UP000078387"/>
    </source>
</evidence>
<accession>A0A5K1TVD6</accession>
<dbReference type="Proteomes" id="UP000078387">
    <property type="component" value="Unassembled WGS sequence"/>
</dbReference>
<comment type="caution">
    <text evidence="1">The sequence shown here is derived from an EMBL/GenBank/DDBJ whole genome shotgun (WGS) entry which is preliminary data.</text>
</comment>
<evidence type="ECO:0000313" key="1">
    <source>
        <dbReference type="EMBL" id="GAT94443.1"/>
    </source>
</evidence>
<dbReference type="AlphaFoldDB" id="A0A5K1TVD6"/>
<name>A0A5K1TVD6_ENTHI</name>
<dbReference type="OMA" id="EEYTHNI"/>
<organism evidence="1 2">
    <name type="scientific">Entamoeba histolytica</name>
    <dbReference type="NCBI Taxonomy" id="5759"/>
    <lineage>
        <taxon>Eukaryota</taxon>
        <taxon>Amoebozoa</taxon>
        <taxon>Evosea</taxon>
        <taxon>Archamoebae</taxon>
        <taxon>Mastigamoebida</taxon>
        <taxon>Entamoebidae</taxon>
        <taxon>Entamoeba</taxon>
    </lineage>
</organism>
<dbReference type="VEuPathDB" id="AmoebaDB:KM1_027620"/>
<proteinExistence type="predicted"/>
<reference evidence="1 2" key="1">
    <citation type="submission" date="2016-05" db="EMBL/GenBank/DDBJ databases">
        <title>First whole genome sequencing of Entamoeba histolytica HM1:IMSS-clone-6.</title>
        <authorList>
            <person name="Mukherjee Avik.K."/>
            <person name="Izumyama S."/>
            <person name="Nakada-Tsukui K."/>
            <person name="Nozaki T."/>
        </authorList>
    </citation>
    <scope>NUCLEOTIDE SEQUENCE [LARGE SCALE GENOMIC DNA]</scope>
    <source>
        <strain evidence="1 2">HM1:IMSS clone 6</strain>
    </source>
</reference>
<dbReference type="VEuPathDB" id="AmoebaDB:EHI8A_008400"/>
<dbReference type="VEuPathDB" id="AmoebaDB:EHI5A_025770"/>